<evidence type="ECO:0000313" key="1">
    <source>
        <dbReference type="EMBL" id="CAE0118531.1"/>
    </source>
</evidence>
<proteinExistence type="predicted"/>
<organism evidence="1">
    <name type="scientific">Haptolina ericina</name>
    <dbReference type="NCBI Taxonomy" id="156174"/>
    <lineage>
        <taxon>Eukaryota</taxon>
        <taxon>Haptista</taxon>
        <taxon>Haptophyta</taxon>
        <taxon>Prymnesiophyceae</taxon>
        <taxon>Prymnesiales</taxon>
        <taxon>Prymnesiaceae</taxon>
        <taxon>Haptolina</taxon>
    </lineage>
</organism>
<sequence>MVILFLDVDGVLNTTDTAAHADSFFPAGYEGRMRANALLLARSRLETFAAMVKAIDASIVLSTSWRSDDIIARPALLAALEEFHVASSRVLGVTPDSSRGAPVREVSDGMFPGGTRVDEILSWLDSQTESPARWLAIDDIDLASHAPPELSEHFLLTDSAVGLTEELAAHVIAYCRSATKSDSETAGIGAHQDGR</sequence>
<protein>
    <recommendedName>
        <fullName evidence="2">FCP1 homology domain-containing protein</fullName>
    </recommendedName>
</protein>
<gene>
    <name evidence="1" type="ORF">HERI1096_LOCUS19230</name>
</gene>
<accession>A0A7S3AXS5</accession>
<evidence type="ECO:0008006" key="2">
    <source>
        <dbReference type="Google" id="ProtNLM"/>
    </source>
</evidence>
<dbReference type="AlphaFoldDB" id="A0A7S3AXS5"/>
<dbReference type="Pfam" id="PF18143">
    <property type="entry name" value="HAD_SAK_2"/>
    <property type="match status" value="1"/>
</dbReference>
<reference evidence="1" key="1">
    <citation type="submission" date="2021-01" db="EMBL/GenBank/DDBJ databases">
        <authorList>
            <person name="Corre E."/>
            <person name="Pelletier E."/>
            <person name="Niang G."/>
            <person name="Scheremetjew M."/>
            <person name="Finn R."/>
            <person name="Kale V."/>
            <person name="Holt S."/>
            <person name="Cochrane G."/>
            <person name="Meng A."/>
            <person name="Brown T."/>
            <person name="Cohen L."/>
        </authorList>
    </citation>
    <scope>NUCLEOTIDE SEQUENCE</scope>
    <source>
        <strain evidence="1">CCMP281</strain>
    </source>
</reference>
<dbReference type="EMBL" id="HBHX01034662">
    <property type="protein sequence ID" value="CAE0118531.1"/>
    <property type="molecule type" value="Transcribed_RNA"/>
</dbReference>
<name>A0A7S3AXS5_9EUKA</name>